<dbReference type="Pfam" id="PF21687">
    <property type="entry name" value="T2SSK_1st"/>
    <property type="match status" value="1"/>
</dbReference>
<reference evidence="12 13" key="1">
    <citation type="submission" date="2017-02" db="EMBL/GenBank/DDBJ databases">
        <authorList>
            <person name="Peterson S.W."/>
        </authorList>
    </citation>
    <scope>NUCLEOTIDE SEQUENCE [LARGE SCALE GENOMIC DNA]</scope>
    <source>
        <strain evidence="12 13">S285</strain>
    </source>
</reference>
<protein>
    <recommendedName>
        <fullName evidence="11">T2SS protein K first SAM-like domain-containing protein</fullName>
    </recommendedName>
</protein>
<sequence>MFRSKSGAPPAQTKAPSLRRKRGFALVTVVWGLSIITLLILSFATTSSLRLKTASNIAGAAQAGFSADAAVNMAILSLLSEQEQHDQQAVHDGKPIFCSLDGIAVAVAIEDESGKIDLNSSTPQILNATFVGLGLEMSAANALTDAIINFRTQPPIGTGAEKDEPDDPGRPFHAKHALFATTLELDQVTGVDPALFSKLLRVATVYSYRPGVDPKAAPPALFAALAGFSAEDVRDFQQNPFPNNLDRNDARFPQTFKSAGQGGGASTFLVHAETLSANGQVGAKDAIVDFRPTGNGPFVLHELRAGAPRHLAELRAAASSGQNALQSCKP</sequence>
<organism evidence="12 13">
    <name type="scientific">Methylocystis bryophila</name>
    <dbReference type="NCBI Taxonomy" id="655015"/>
    <lineage>
        <taxon>Bacteria</taxon>
        <taxon>Pseudomonadati</taxon>
        <taxon>Pseudomonadota</taxon>
        <taxon>Alphaproteobacteria</taxon>
        <taxon>Hyphomicrobiales</taxon>
        <taxon>Methylocystaceae</taxon>
        <taxon>Methylocystis</taxon>
    </lineage>
</organism>
<dbReference type="InterPro" id="IPR038072">
    <property type="entry name" value="GspK_central_sf"/>
</dbReference>
<dbReference type="GO" id="GO:0009306">
    <property type="term" value="P:protein secretion"/>
    <property type="evidence" value="ECO:0007669"/>
    <property type="project" value="InterPro"/>
</dbReference>
<dbReference type="Proteomes" id="UP000193978">
    <property type="component" value="Chromosome"/>
</dbReference>
<dbReference type="STRING" id="655015.B1812_15285"/>
<dbReference type="SUPFAM" id="SSF158544">
    <property type="entry name" value="GspK insert domain-like"/>
    <property type="match status" value="1"/>
</dbReference>
<accession>A0A1W6N1J4</accession>
<dbReference type="RefSeq" id="WP_158658803.1">
    <property type="nucleotide sequence ID" value="NZ_AP027149.1"/>
</dbReference>
<evidence type="ECO:0000313" key="13">
    <source>
        <dbReference type="Proteomes" id="UP000193978"/>
    </source>
</evidence>
<evidence type="ECO:0000256" key="9">
    <source>
        <dbReference type="ARBA" id="ARBA00023136"/>
    </source>
</evidence>
<evidence type="ECO:0000259" key="11">
    <source>
        <dbReference type="Pfam" id="PF21687"/>
    </source>
</evidence>
<dbReference type="OrthoDB" id="8453960at2"/>
<dbReference type="InterPro" id="IPR049031">
    <property type="entry name" value="T2SSK_SAM-like_1st"/>
</dbReference>
<keyword evidence="4" id="KW-1003">Cell membrane</keyword>
<feature type="transmembrane region" description="Helical" evidence="10">
    <location>
        <begin position="24"/>
        <end position="44"/>
    </location>
</feature>
<dbReference type="AlphaFoldDB" id="A0A1W6N1J4"/>
<evidence type="ECO:0000256" key="7">
    <source>
        <dbReference type="ARBA" id="ARBA00022927"/>
    </source>
</evidence>
<comment type="subcellular location">
    <subcellularLocation>
        <location evidence="1">Cell inner membrane</location>
    </subcellularLocation>
</comment>
<evidence type="ECO:0000256" key="5">
    <source>
        <dbReference type="ARBA" id="ARBA00022519"/>
    </source>
</evidence>
<evidence type="ECO:0000256" key="4">
    <source>
        <dbReference type="ARBA" id="ARBA00022475"/>
    </source>
</evidence>
<proteinExistence type="inferred from homology"/>
<keyword evidence="13" id="KW-1185">Reference proteome</keyword>
<dbReference type="GO" id="GO:0005886">
    <property type="term" value="C:plasma membrane"/>
    <property type="evidence" value="ECO:0007669"/>
    <property type="project" value="UniProtKB-SubCell"/>
</dbReference>
<dbReference type="PANTHER" id="PTHR38831">
    <property type="entry name" value="TYPE II SECRETION SYSTEM PROTEIN K"/>
    <property type="match status" value="1"/>
</dbReference>
<comment type="similarity">
    <text evidence="2">Belongs to the GSP K family.</text>
</comment>
<dbReference type="Gene3D" id="1.10.40.60">
    <property type="entry name" value="EpsJ-like"/>
    <property type="match status" value="1"/>
</dbReference>
<feature type="domain" description="T2SS protein K first SAM-like" evidence="11">
    <location>
        <begin position="121"/>
        <end position="206"/>
    </location>
</feature>
<keyword evidence="3" id="KW-0813">Transport</keyword>
<evidence type="ECO:0000256" key="10">
    <source>
        <dbReference type="SAM" id="Phobius"/>
    </source>
</evidence>
<evidence type="ECO:0000256" key="1">
    <source>
        <dbReference type="ARBA" id="ARBA00004533"/>
    </source>
</evidence>
<evidence type="ECO:0000256" key="3">
    <source>
        <dbReference type="ARBA" id="ARBA00022448"/>
    </source>
</evidence>
<evidence type="ECO:0000256" key="2">
    <source>
        <dbReference type="ARBA" id="ARBA00007246"/>
    </source>
</evidence>
<keyword evidence="9 10" id="KW-0472">Membrane</keyword>
<keyword evidence="5" id="KW-0997">Cell inner membrane</keyword>
<evidence type="ECO:0000256" key="6">
    <source>
        <dbReference type="ARBA" id="ARBA00022692"/>
    </source>
</evidence>
<keyword evidence="6 10" id="KW-0812">Transmembrane</keyword>
<dbReference type="InterPro" id="IPR005628">
    <property type="entry name" value="GspK"/>
</dbReference>
<keyword evidence="8 10" id="KW-1133">Transmembrane helix</keyword>
<evidence type="ECO:0000256" key="8">
    <source>
        <dbReference type="ARBA" id="ARBA00022989"/>
    </source>
</evidence>
<dbReference type="PANTHER" id="PTHR38831:SF2">
    <property type="entry name" value="TYPE II SECRETION SYSTEM PROTEIN K"/>
    <property type="match status" value="1"/>
</dbReference>
<dbReference type="KEGG" id="mbry:B1812_15285"/>
<evidence type="ECO:0000313" key="12">
    <source>
        <dbReference type="EMBL" id="ARN83686.1"/>
    </source>
</evidence>
<gene>
    <name evidence="12" type="ORF">B1812_15285</name>
</gene>
<dbReference type="EMBL" id="CP019948">
    <property type="protein sequence ID" value="ARN83686.1"/>
    <property type="molecule type" value="Genomic_DNA"/>
</dbReference>
<name>A0A1W6N1J4_9HYPH</name>
<keyword evidence="7" id="KW-0653">Protein transport</keyword>